<dbReference type="Pfam" id="PF00005">
    <property type="entry name" value="ABC_tran"/>
    <property type="match status" value="2"/>
</dbReference>
<dbReference type="PROSITE" id="PS00211">
    <property type="entry name" value="ABC_TRANSPORTER_1"/>
    <property type="match status" value="2"/>
</dbReference>
<evidence type="ECO:0000259" key="9">
    <source>
        <dbReference type="PROSITE" id="PS50893"/>
    </source>
</evidence>
<comment type="similarity">
    <text evidence="2">Belongs to the ABC transporter superfamily.</text>
</comment>
<dbReference type="InterPro" id="IPR027417">
    <property type="entry name" value="P-loop_NTPase"/>
</dbReference>
<keyword evidence="5" id="KW-0547">Nucleotide-binding</keyword>
<evidence type="ECO:0000256" key="3">
    <source>
        <dbReference type="ARBA" id="ARBA00022448"/>
    </source>
</evidence>
<keyword evidence="3" id="KW-0813">Transport</keyword>
<feature type="domain" description="ABC transporter" evidence="9">
    <location>
        <begin position="5"/>
        <end position="241"/>
    </location>
</feature>
<dbReference type="GO" id="GO:0042626">
    <property type="term" value="F:ATPase-coupled transmembrane transporter activity"/>
    <property type="evidence" value="ECO:0007669"/>
    <property type="project" value="TreeGrafter"/>
</dbReference>
<keyword evidence="8" id="KW-0472">Membrane</keyword>
<dbReference type="InterPro" id="IPR015856">
    <property type="entry name" value="ABC_transpr_CbiO/EcfA_su"/>
</dbReference>
<dbReference type="RefSeq" id="WP_252766597.1">
    <property type="nucleotide sequence ID" value="NZ_CP097119.1"/>
</dbReference>
<protein>
    <submittedName>
        <fullName evidence="10">Energy-coupling factor ABC transporter ATP-binding protein</fullName>
    </submittedName>
</protein>
<dbReference type="PANTHER" id="PTHR43553">
    <property type="entry name" value="HEAVY METAL TRANSPORTER"/>
    <property type="match status" value="1"/>
</dbReference>
<feature type="domain" description="ABC transporter" evidence="9">
    <location>
        <begin position="253"/>
        <end position="466"/>
    </location>
</feature>
<evidence type="ECO:0000256" key="6">
    <source>
        <dbReference type="ARBA" id="ARBA00022840"/>
    </source>
</evidence>
<name>A0A9Q8ZPA6_9LACO</name>
<keyword evidence="7" id="KW-1278">Translocase</keyword>
<evidence type="ECO:0000256" key="5">
    <source>
        <dbReference type="ARBA" id="ARBA00022741"/>
    </source>
</evidence>
<evidence type="ECO:0000256" key="1">
    <source>
        <dbReference type="ARBA" id="ARBA00004202"/>
    </source>
</evidence>
<sequence length="467" mass="52715">MQAAVTLQHFSFKYPNQTEPLFHDVQLEIPTGQFWLLSGPSGCGKSTILELIAGLSDQPYQGEITLQHQPLPELPATYRSKTVSMMLQDPNQQFVMQTVAGELQFALENQQTDPAEIPAKIQAALEFCHIEALAERKVLSLSGGEKQKAILATMVALDPAIFLLDEPFASIDPQSKRDILQQLHQLQAEHGKTIIISDHDLTGYQNLVDHVVTVDANKHELHLLSTAAQAELFANRWQPKQRFSLPDPQDALFRLQDYQIWYGQTPLLSVPELEIPAGCTLITGPSGSGKSTLIRSLSKLQKYAGKITLQQQNIQKIKNKRYYDRLGLVFQSAPDQFLRVTVAEELELALKTSQCSTWNTETVNHALHQLHLEGHERQSVYTLSGGQQKKLQILVMLIRNPQLLLLDEPFAGLDQASVTTVQALLKQQYQGFEQQLLVISHQRFAIPHFYDYHLQLAEHTFTYQEKD</sequence>
<keyword evidence="6 10" id="KW-0067">ATP-binding</keyword>
<dbReference type="EMBL" id="CP097119">
    <property type="protein sequence ID" value="USS89080.1"/>
    <property type="molecule type" value="Genomic_DNA"/>
</dbReference>
<evidence type="ECO:0000256" key="7">
    <source>
        <dbReference type="ARBA" id="ARBA00022967"/>
    </source>
</evidence>
<gene>
    <name evidence="10" type="ORF">M3M40_06265</name>
</gene>
<organism evidence="10 11">
    <name type="scientific">Fructilactobacillus cliffordii</name>
    <dbReference type="NCBI Taxonomy" id="2940299"/>
    <lineage>
        <taxon>Bacteria</taxon>
        <taxon>Bacillati</taxon>
        <taxon>Bacillota</taxon>
        <taxon>Bacilli</taxon>
        <taxon>Lactobacillales</taxon>
        <taxon>Lactobacillaceae</taxon>
        <taxon>Fructilactobacillus</taxon>
    </lineage>
</organism>
<proteinExistence type="inferred from homology"/>
<accession>A0A9Q8ZPA6</accession>
<dbReference type="InterPro" id="IPR017871">
    <property type="entry name" value="ABC_transporter-like_CS"/>
</dbReference>
<dbReference type="SUPFAM" id="SSF52540">
    <property type="entry name" value="P-loop containing nucleoside triphosphate hydrolases"/>
    <property type="match status" value="2"/>
</dbReference>
<reference evidence="10" key="1">
    <citation type="submission" date="2022-05" db="EMBL/GenBank/DDBJ databases">
        <authorList>
            <person name="Oliphant S.A."/>
            <person name="Watson-Haigh N.S."/>
            <person name="Sumby K.M."/>
            <person name="Gardner J.M."/>
            <person name="Jiranek V."/>
        </authorList>
    </citation>
    <scope>NUCLEOTIDE SEQUENCE</scope>
    <source>
        <strain evidence="10">KI4_B1</strain>
    </source>
</reference>
<dbReference type="GO" id="GO:0005524">
    <property type="term" value="F:ATP binding"/>
    <property type="evidence" value="ECO:0007669"/>
    <property type="project" value="UniProtKB-KW"/>
</dbReference>
<dbReference type="InterPro" id="IPR003439">
    <property type="entry name" value="ABC_transporter-like_ATP-bd"/>
</dbReference>
<dbReference type="SMART" id="SM00382">
    <property type="entry name" value="AAA"/>
    <property type="match status" value="2"/>
</dbReference>
<dbReference type="InterPro" id="IPR003593">
    <property type="entry name" value="AAA+_ATPase"/>
</dbReference>
<dbReference type="Proteomes" id="UP001055911">
    <property type="component" value="Chromosome"/>
</dbReference>
<evidence type="ECO:0000256" key="4">
    <source>
        <dbReference type="ARBA" id="ARBA00022475"/>
    </source>
</evidence>
<comment type="subcellular location">
    <subcellularLocation>
        <location evidence="1">Cell membrane</location>
        <topology evidence="1">Peripheral membrane protein</topology>
    </subcellularLocation>
</comment>
<keyword evidence="4" id="KW-1003">Cell membrane</keyword>
<dbReference type="GO" id="GO:0016887">
    <property type="term" value="F:ATP hydrolysis activity"/>
    <property type="evidence" value="ECO:0007669"/>
    <property type="project" value="InterPro"/>
</dbReference>
<evidence type="ECO:0000313" key="11">
    <source>
        <dbReference type="Proteomes" id="UP001055911"/>
    </source>
</evidence>
<evidence type="ECO:0000313" key="10">
    <source>
        <dbReference type="EMBL" id="USS89080.1"/>
    </source>
</evidence>
<dbReference type="PANTHER" id="PTHR43553:SF27">
    <property type="entry name" value="ENERGY-COUPLING FACTOR TRANSPORTER ATP-BINDING PROTEIN ECFA2"/>
    <property type="match status" value="1"/>
</dbReference>
<evidence type="ECO:0000256" key="2">
    <source>
        <dbReference type="ARBA" id="ARBA00005417"/>
    </source>
</evidence>
<evidence type="ECO:0000256" key="8">
    <source>
        <dbReference type="ARBA" id="ARBA00023136"/>
    </source>
</evidence>
<dbReference type="PROSITE" id="PS50893">
    <property type="entry name" value="ABC_TRANSPORTER_2"/>
    <property type="match status" value="2"/>
</dbReference>
<keyword evidence="11" id="KW-1185">Reference proteome</keyword>
<dbReference type="InterPro" id="IPR050095">
    <property type="entry name" value="ECF_ABC_transporter_ATP-bd"/>
</dbReference>
<dbReference type="AlphaFoldDB" id="A0A9Q8ZPA6"/>
<dbReference type="GO" id="GO:0043190">
    <property type="term" value="C:ATP-binding cassette (ABC) transporter complex"/>
    <property type="evidence" value="ECO:0007669"/>
    <property type="project" value="TreeGrafter"/>
</dbReference>
<dbReference type="CDD" id="cd03225">
    <property type="entry name" value="ABC_cobalt_CbiO_domain1"/>
    <property type="match status" value="2"/>
</dbReference>
<dbReference type="Gene3D" id="3.40.50.300">
    <property type="entry name" value="P-loop containing nucleotide triphosphate hydrolases"/>
    <property type="match status" value="2"/>
</dbReference>